<comment type="subcellular location">
    <subcellularLocation>
        <location evidence="1 11">Golgi apparatus membrane</location>
        <topology evidence="1 11">Single-pass type II membrane protein</topology>
    </subcellularLocation>
</comment>
<dbReference type="InterPro" id="IPR002659">
    <property type="entry name" value="Glyco_trans_31"/>
</dbReference>
<evidence type="ECO:0000256" key="8">
    <source>
        <dbReference type="ARBA" id="ARBA00023034"/>
    </source>
</evidence>
<name>A0AAD9KEK1_9ANNE</name>
<dbReference type="GO" id="GO:0006493">
    <property type="term" value="P:protein O-linked glycosylation"/>
    <property type="evidence" value="ECO:0007669"/>
    <property type="project" value="TreeGrafter"/>
</dbReference>
<organism evidence="12 13">
    <name type="scientific">Paralvinella palmiformis</name>
    <dbReference type="NCBI Taxonomy" id="53620"/>
    <lineage>
        <taxon>Eukaryota</taxon>
        <taxon>Metazoa</taxon>
        <taxon>Spiralia</taxon>
        <taxon>Lophotrochozoa</taxon>
        <taxon>Annelida</taxon>
        <taxon>Polychaeta</taxon>
        <taxon>Sedentaria</taxon>
        <taxon>Canalipalpata</taxon>
        <taxon>Terebellida</taxon>
        <taxon>Terebelliformia</taxon>
        <taxon>Alvinellidae</taxon>
        <taxon>Paralvinella</taxon>
    </lineage>
</organism>
<dbReference type="Gene3D" id="3.90.550.50">
    <property type="match status" value="1"/>
</dbReference>
<dbReference type="Pfam" id="PF01762">
    <property type="entry name" value="Galactosyl_T"/>
    <property type="match status" value="1"/>
</dbReference>
<keyword evidence="10" id="KW-0325">Glycoprotein</keyword>
<dbReference type="AlphaFoldDB" id="A0AAD9KEK1"/>
<keyword evidence="6" id="KW-0735">Signal-anchor</keyword>
<protein>
    <recommendedName>
        <fullName evidence="11">Hexosyltransferase</fullName>
        <ecNumber evidence="11">2.4.1.-</ecNumber>
    </recommendedName>
</protein>
<evidence type="ECO:0000256" key="5">
    <source>
        <dbReference type="ARBA" id="ARBA00022692"/>
    </source>
</evidence>
<dbReference type="EMBL" id="JAODUP010000011">
    <property type="protein sequence ID" value="KAK2169305.1"/>
    <property type="molecule type" value="Genomic_DNA"/>
</dbReference>
<gene>
    <name evidence="12" type="ORF">LSH36_11g05033</name>
</gene>
<feature type="transmembrane region" description="Helical" evidence="11">
    <location>
        <begin position="18"/>
        <end position="39"/>
    </location>
</feature>
<keyword evidence="5 11" id="KW-0812">Transmembrane</keyword>
<comment type="similarity">
    <text evidence="2 11">Belongs to the glycosyltransferase 31 family.</text>
</comment>
<evidence type="ECO:0000256" key="9">
    <source>
        <dbReference type="ARBA" id="ARBA00023136"/>
    </source>
</evidence>
<evidence type="ECO:0000256" key="7">
    <source>
        <dbReference type="ARBA" id="ARBA00022989"/>
    </source>
</evidence>
<keyword evidence="13" id="KW-1185">Reference proteome</keyword>
<comment type="caution">
    <text evidence="12">The sequence shown here is derived from an EMBL/GenBank/DDBJ whole genome shotgun (WGS) entry which is preliminary data.</text>
</comment>
<keyword evidence="9 11" id="KW-0472">Membrane</keyword>
<keyword evidence="3 11" id="KW-0328">Glycosyltransferase</keyword>
<dbReference type="Proteomes" id="UP001208570">
    <property type="component" value="Unassembled WGS sequence"/>
</dbReference>
<sequence length="366" mass="42667">MTSPKVCVRRLCYHWRSILLAVSCTILIVVLVHVSRYVLYSTPVPVYVLDKLNLRQYTLPELACQRCNNFSYDYIVENEKFCGDEEIFLLTFVTSFHTNVASRNTMRKTWAATREYRGLKLKTVFVFGTHPDRNLNNQTQYEQARYGDIIQANFADHYRFLTNKTSLALRWVMKNCRQAKYVLKTDDDSFNILENFVDYLIHVKTERFVGGYCFTVMPDRRSGSKFHVSADSYPDLYYPTYCAGPGYVLSRAAVRDIVAVTENTRFIPMEDVFITGMCRIRAGIQYTEIPGMVVGQDQMTPCNLAIWVKNGHNIVPGRAEMIWKRLQSVDRTKDCASRTTYLYMILIGFVLIWSRFMYRMYSVPTR</sequence>
<evidence type="ECO:0000256" key="6">
    <source>
        <dbReference type="ARBA" id="ARBA00022968"/>
    </source>
</evidence>
<dbReference type="FunFam" id="3.90.550.50:FF:000001">
    <property type="entry name" value="Hexosyltransferase"/>
    <property type="match status" value="1"/>
</dbReference>
<evidence type="ECO:0000256" key="2">
    <source>
        <dbReference type="ARBA" id="ARBA00008661"/>
    </source>
</evidence>
<keyword evidence="4" id="KW-0808">Transferase</keyword>
<accession>A0AAD9KEK1</accession>
<proteinExistence type="inferred from homology"/>
<dbReference type="InterPro" id="IPR029044">
    <property type="entry name" value="Nucleotide-diphossugar_trans"/>
</dbReference>
<dbReference type="PANTHER" id="PTHR11214">
    <property type="entry name" value="BETA-1,3-N-ACETYLGLUCOSAMINYLTRANSFERASE"/>
    <property type="match status" value="1"/>
</dbReference>
<evidence type="ECO:0000256" key="11">
    <source>
        <dbReference type="RuleBase" id="RU363063"/>
    </source>
</evidence>
<dbReference type="GO" id="GO:0000139">
    <property type="term" value="C:Golgi membrane"/>
    <property type="evidence" value="ECO:0007669"/>
    <property type="project" value="UniProtKB-SubCell"/>
</dbReference>
<feature type="transmembrane region" description="Helical" evidence="11">
    <location>
        <begin position="341"/>
        <end position="358"/>
    </location>
</feature>
<dbReference type="PANTHER" id="PTHR11214:SF314">
    <property type="entry name" value="HEXOSYLTRANSFERASE"/>
    <property type="match status" value="1"/>
</dbReference>
<dbReference type="EC" id="2.4.1.-" evidence="11"/>
<evidence type="ECO:0000256" key="3">
    <source>
        <dbReference type="ARBA" id="ARBA00022676"/>
    </source>
</evidence>
<dbReference type="GO" id="GO:0016758">
    <property type="term" value="F:hexosyltransferase activity"/>
    <property type="evidence" value="ECO:0007669"/>
    <property type="project" value="InterPro"/>
</dbReference>
<keyword evidence="8 11" id="KW-0333">Golgi apparatus</keyword>
<evidence type="ECO:0000313" key="13">
    <source>
        <dbReference type="Proteomes" id="UP001208570"/>
    </source>
</evidence>
<evidence type="ECO:0000256" key="4">
    <source>
        <dbReference type="ARBA" id="ARBA00022679"/>
    </source>
</evidence>
<dbReference type="SUPFAM" id="SSF53448">
    <property type="entry name" value="Nucleotide-diphospho-sugar transferases"/>
    <property type="match status" value="1"/>
</dbReference>
<comment type="caution">
    <text evidence="11">Lacks conserved residue(s) required for the propagation of feature annotation.</text>
</comment>
<reference evidence="12" key="1">
    <citation type="journal article" date="2023" name="Mol. Biol. Evol.">
        <title>Third-Generation Sequencing Reveals the Adaptive Role of the Epigenome in Three Deep-Sea Polychaetes.</title>
        <authorList>
            <person name="Perez M."/>
            <person name="Aroh O."/>
            <person name="Sun Y."/>
            <person name="Lan Y."/>
            <person name="Juniper S.K."/>
            <person name="Young C.R."/>
            <person name="Angers B."/>
            <person name="Qian P.Y."/>
        </authorList>
    </citation>
    <scope>NUCLEOTIDE SEQUENCE</scope>
    <source>
        <strain evidence="12">P08H-3</strain>
    </source>
</reference>
<keyword evidence="7 11" id="KW-1133">Transmembrane helix</keyword>
<evidence type="ECO:0000256" key="1">
    <source>
        <dbReference type="ARBA" id="ARBA00004323"/>
    </source>
</evidence>
<evidence type="ECO:0000313" key="12">
    <source>
        <dbReference type="EMBL" id="KAK2169305.1"/>
    </source>
</evidence>
<evidence type="ECO:0000256" key="10">
    <source>
        <dbReference type="ARBA" id="ARBA00023180"/>
    </source>
</evidence>